<dbReference type="PANTHER" id="PTHR11002">
    <property type="entry name" value="CARBONIC ANHYDRASE"/>
    <property type="match status" value="1"/>
</dbReference>
<evidence type="ECO:0000256" key="4">
    <source>
        <dbReference type="ARBA" id="ARBA00023239"/>
    </source>
</evidence>
<dbReference type="InterPro" id="IPR015892">
    <property type="entry name" value="Carbonic_anhydrase_CS"/>
</dbReference>
<dbReference type="SUPFAM" id="SSF53056">
    <property type="entry name" value="beta-carbonic anhydrase, cab"/>
    <property type="match status" value="1"/>
</dbReference>
<evidence type="ECO:0000256" key="6">
    <source>
        <dbReference type="RuleBase" id="RU003956"/>
    </source>
</evidence>
<keyword evidence="8" id="KW-1185">Reference proteome</keyword>
<dbReference type="SMART" id="SM00947">
    <property type="entry name" value="Pro_CA"/>
    <property type="match status" value="1"/>
</dbReference>
<dbReference type="EMBL" id="JAFCIQ010000047">
    <property type="protein sequence ID" value="MBM2771505.1"/>
    <property type="molecule type" value="Genomic_DNA"/>
</dbReference>
<dbReference type="CDD" id="cd03378">
    <property type="entry name" value="beta_CA_cladeC"/>
    <property type="match status" value="1"/>
</dbReference>
<evidence type="ECO:0000256" key="2">
    <source>
        <dbReference type="ARBA" id="ARBA00012925"/>
    </source>
</evidence>
<comment type="function">
    <text evidence="6">Reversible hydration of carbon dioxide.</text>
</comment>
<keyword evidence="3 6" id="KW-0862">Zinc</keyword>
<evidence type="ECO:0000313" key="8">
    <source>
        <dbReference type="Proteomes" id="UP000755577"/>
    </source>
</evidence>
<proteinExistence type="inferred from homology"/>
<dbReference type="InterPro" id="IPR006311">
    <property type="entry name" value="TAT_signal"/>
</dbReference>
<dbReference type="Pfam" id="PF00484">
    <property type="entry name" value="Pro_CA"/>
    <property type="match status" value="1"/>
</dbReference>
<reference evidence="7 8" key="1">
    <citation type="submission" date="2021-02" db="EMBL/GenBank/DDBJ databases">
        <title>Draft genome of the type strains Burkholderia anthina DSM16086.</title>
        <authorList>
            <person name="Hertel R."/>
            <person name="Meissner J."/>
            <person name="Poehlein A."/>
            <person name="Daniel R."/>
            <person name="Commichau F.M."/>
        </authorList>
    </citation>
    <scope>NUCLEOTIDE SEQUENCE [LARGE SCALE GENOMIC DNA]</scope>
    <source>
        <strain evidence="7 8">DSM 16086</strain>
    </source>
</reference>
<evidence type="ECO:0000256" key="5">
    <source>
        <dbReference type="ARBA" id="ARBA00048348"/>
    </source>
</evidence>
<dbReference type="Proteomes" id="UP000755577">
    <property type="component" value="Unassembled WGS sequence"/>
</dbReference>
<comment type="catalytic activity">
    <reaction evidence="5 6">
        <text>hydrogencarbonate + H(+) = CO2 + H2O</text>
        <dbReference type="Rhea" id="RHEA:10748"/>
        <dbReference type="ChEBI" id="CHEBI:15377"/>
        <dbReference type="ChEBI" id="CHEBI:15378"/>
        <dbReference type="ChEBI" id="CHEBI:16526"/>
        <dbReference type="ChEBI" id="CHEBI:17544"/>
        <dbReference type="EC" id="4.2.1.1"/>
    </reaction>
</comment>
<dbReference type="PROSITE" id="PS00704">
    <property type="entry name" value="PROK_CO2_ANHYDRASE_1"/>
    <property type="match status" value="1"/>
</dbReference>
<comment type="caution">
    <text evidence="7">The sequence shown here is derived from an EMBL/GenBank/DDBJ whole genome shotgun (WGS) entry which is preliminary data.</text>
</comment>
<comment type="similarity">
    <text evidence="1 6">Belongs to the beta-class carbonic anhydrase family.</text>
</comment>
<dbReference type="Gene3D" id="3.40.1050.10">
    <property type="entry name" value="Carbonic anhydrase"/>
    <property type="match status" value="1"/>
</dbReference>
<dbReference type="InterPro" id="IPR036874">
    <property type="entry name" value="Carbonic_anhydrase_sf"/>
</dbReference>
<dbReference type="PANTHER" id="PTHR11002:SF79">
    <property type="entry name" value="CARBONIC ANHYDRASE 2"/>
    <property type="match status" value="1"/>
</dbReference>
<evidence type="ECO:0000256" key="3">
    <source>
        <dbReference type="ARBA" id="ARBA00022833"/>
    </source>
</evidence>
<sequence length="254" mass="26514">MEKSRMCESNAHMPTTDAPARRLFLRATGASAFVAAASGALGGNVAAAADVAALPKPQNARSPDEAVKLLMDGNARYVAGVTRRHDFAHEREALGMGQNPYAAVLGCADSRIAPEYAFDSARGDLFAVRVAGNFVNDDVLGSLEYAVAVLQVPVIVVLGHDKCGAVGAAVKVETKGATYPGKIQTLARAMLPAVRKARNDGGDLLSASIAQNVKDSMENLSARSKIIRNAEKGGKLKIVGGVYRLLSGKIDLVA</sequence>
<protein>
    <recommendedName>
        <fullName evidence="2 6">Carbonic anhydrase</fullName>
        <ecNumber evidence="2 6">4.2.1.1</ecNumber>
    </recommendedName>
    <alternativeName>
        <fullName evidence="6">Carbonate dehydratase</fullName>
    </alternativeName>
</protein>
<dbReference type="PROSITE" id="PS00705">
    <property type="entry name" value="PROK_CO2_ANHYDRASE_2"/>
    <property type="match status" value="1"/>
</dbReference>
<evidence type="ECO:0000313" key="7">
    <source>
        <dbReference type="EMBL" id="MBM2771505.1"/>
    </source>
</evidence>
<organism evidence="7 8">
    <name type="scientific">Burkholderia anthina</name>
    <dbReference type="NCBI Taxonomy" id="179879"/>
    <lineage>
        <taxon>Bacteria</taxon>
        <taxon>Pseudomonadati</taxon>
        <taxon>Pseudomonadota</taxon>
        <taxon>Betaproteobacteria</taxon>
        <taxon>Burkholderiales</taxon>
        <taxon>Burkholderiaceae</taxon>
        <taxon>Burkholderia</taxon>
        <taxon>Burkholderia cepacia complex</taxon>
    </lineage>
</organism>
<dbReference type="InterPro" id="IPR001765">
    <property type="entry name" value="Carbonic_anhydrase"/>
</dbReference>
<keyword evidence="4 6" id="KW-0456">Lyase</keyword>
<dbReference type="PROSITE" id="PS51318">
    <property type="entry name" value="TAT"/>
    <property type="match status" value="1"/>
</dbReference>
<name>A0ABS2BF78_9BURK</name>
<evidence type="ECO:0000256" key="1">
    <source>
        <dbReference type="ARBA" id="ARBA00006217"/>
    </source>
</evidence>
<dbReference type="EC" id="4.2.1.1" evidence="2 6"/>
<accession>A0ABS2BF78</accession>
<gene>
    <name evidence="7" type="ORF">JQK92_34420</name>
</gene>